<evidence type="ECO:0000313" key="2">
    <source>
        <dbReference type="Proteomes" id="UP001322744"/>
    </source>
</evidence>
<dbReference type="Proteomes" id="UP001322744">
    <property type="component" value="Chromosome"/>
</dbReference>
<keyword evidence="2" id="KW-1185">Reference proteome</keyword>
<reference evidence="1 2" key="1">
    <citation type="submission" date="2023-12" db="EMBL/GenBank/DDBJ databases">
        <authorList>
            <person name="Manesh M.J.H."/>
            <person name="Bing R.G."/>
            <person name="Willard D.J."/>
            <person name="Kelly R.M."/>
        </authorList>
    </citation>
    <scope>NUCLEOTIDE SEQUENCE [LARGE SCALE GENOMIC DNA]</scope>
    <source>
        <strain evidence="1 2">DSM 8977</strain>
    </source>
</reference>
<accession>A0ABZ0TYV6</accession>
<evidence type="ECO:0000313" key="1">
    <source>
        <dbReference type="EMBL" id="WPX08590.1"/>
    </source>
</evidence>
<dbReference type="EMBL" id="CP139957">
    <property type="protein sequence ID" value="WPX08590.1"/>
    <property type="molecule type" value="Genomic_DNA"/>
</dbReference>
<sequence>MESSLNKYEYYTYEEFEKYQQSEIQYKMEYDNGYIFCMTPVHPNHDRVKNKLAMSFINHFGFGRKM</sequence>
<protein>
    <recommendedName>
        <fullName evidence="3">Restriction endonuclease domain-containing protein</fullName>
    </recommendedName>
</protein>
<name>A0ABZ0TYV6_9FIRM</name>
<dbReference type="RefSeq" id="WP_322141222.1">
    <property type="nucleotide sequence ID" value="NZ_CP139957.1"/>
</dbReference>
<proteinExistence type="predicted"/>
<dbReference type="Gene3D" id="3.90.1570.10">
    <property type="entry name" value="tt1808, chain A"/>
    <property type="match status" value="1"/>
</dbReference>
<evidence type="ECO:0008006" key="3">
    <source>
        <dbReference type="Google" id="ProtNLM"/>
    </source>
</evidence>
<dbReference type="InterPro" id="IPR012296">
    <property type="entry name" value="Nuclease_put_TT1808"/>
</dbReference>
<dbReference type="InterPro" id="IPR011335">
    <property type="entry name" value="Restrct_endonuc-II-like"/>
</dbReference>
<organism evidence="1 2">
    <name type="scientific">Anaerocellum danielii</name>
    <dbReference type="NCBI Taxonomy" id="1387557"/>
    <lineage>
        <taxon>Bacteria</taxon>
        <taxon>Bacillati</taxon>
        <taxon>Bacillota</taxon>
        <taxon>Bacillota incertae sedis</taxon>
        <taxon>Caldicellulosiruptorales</taxon>
        <taxon>Caldicellulosiruptoraceae</taxon>
        <taxon>Anaerocellum</taxon>
    </lineage>
</organism>
<dbReference type="SUPFAM" id="SSF52980">
    <property type="entry name" value="Restriction endonuclease-like"/>
    <property type="match status" value="1"/>
</dbReference>
<gene>
    <name evidence="1" type="ORF">SOJ16_002487</name>
</gene>